<dbReference type="SUPFAM" id="SSF46565">
    <property type="entry name" value="Chaperone J-domain"/>
    <property type="match status" value="1"/>
</dbReference>
<evidence type="ECO:0000259" key="6">
    <source>
        <dbReference type="PROSITE" id="PS50076"/>
    </source>
</evidence>
<evidence type="ECO:0000313" key="8">
    <source>
        <dbReference type="EMBL" id="KAI3404866.2"/>
    </source>
</evidence>
<dbReference type="SUPFAM" id="SSF57667">
    <property type="entry name" value="beta-beta-alpha zinc fingers"/>
    <property type="match status" value="2"/>
</dbReference>
<dbReference type="GeneID" id="73380000"/>
<dbReference type="Pfam" id="PF21884">
    <property type="entry name" value="ZUO1-like_ZHD"/>
    <property type="match status" value="1"/>
</dbReference>
<dbReference type="Proteomes" id="UP001202479">
    <property type="component" value="Unassembled WGS sequence"/>
</dbReference>
<organism evidence="8 9">
    <name type="scientific">Candida oxycetoniae</name>
    <dbReference type="NCBI Taxonomy" id="497107"/>
    <lineage>
        <taxon>Eukaryota</taxon>
        <taxon>Fungi</taxon>
        <taxon>Dikarya</taxon>
        <taxon>Ascomycota</taxon>
        <taxon>Saccharomycotina</taxon>
        <taxon>Pichiomycetes</taxon>
        <taxon>Debaryomycetaceae</taxon>
        <taxon>Candida/Lodderomyces clade</taxon>
        <taxon>Candida</taxon>
    </lineage>
</organism>
<dbReference type="InterPro" id="IPR018253">
    <property type="entry name" value="DnaJ_domain_CS"/>
</dbReference>
<evidence type="ECO:0000256" key="2">
    <source>
        <dbReference type="ARBA" id="ARBA00022771"/>
    </source>
</evidence>
<dbReference type="InterPro" id="IPR003604">
    <property type="entry name" value="Matrin/U1-like-C_Znf_C2H2"/>
</dbReference>
<dbReference type="Pfam" id="PF12171">
    <property type="entry name" value="zf-C2H2_jaz"/>
    <property type="match status" value="1"/>
</dbReference>
<dbReference type="AlphaFoldDB" id="A0AAI9WY05"/>
<dbReference type="SMART" id="SM00451">
    <property type="entry name" value="ZnF_U1"/>
    <property type="match status" value="1"/>
</dbReference>
<feature type="compositionally biased region" description="Basic and acidic residues" evidence="5">
    <location>
        <begin position="433"/>
        <end position="445"/>
    </location>
</feature>
<keyword evidence="2 4" id="KW-0863">Zinc-finger</keyword>
<dbReference type="GO" id="GO:0005737">
    <property type="term" value="C:cytoplasm"/>
    <property type="evidence" value="ECO:0007669"/>
    <property type="project" value="TreeGrafter"/>
</dbReference>
<gene>
    <name evidence="8" type="ORF">KGF56_002383</name>
</gene>
<keyword evidence="1" id="KW-0479">Metal-binding</keyword>
<dbReference type="InterPro" id="IPR022755">
    <property type="entry name" value="Znf_C2H2_jaz"/>
</dbReference>
<keyword evidence="9" id="KW-1185">Reference proteome</keyword>
<feature type="domain" description="C2H2-type" evidence="7">
    <location>
        <begin position="546"/>
        <end position="575"/>
    </location>
</feature>
<dbReference type="InterPro" id="IPR054076">
    <property type="entry name" value="ZUO1-like_ZHD"/>
</dbReference>
<accession>A0AAI9WY05</accession>
<dbReference type="PROSITE" id="PS00028">
    <property type="entry name" value="ZINC_FINGER_C2H2_1"/>
    <property type="match status" value="2"/>
</dbReference>
<dbReference type="Gene3D" id="1.10.287.110">
    <property type="entry name" value="DnaJ domain"/>
    <property type="match status" value="1"/>
</dbReference>
<sequence>MKTCYYELLEVSSVATESELKRAYRKKALQLHPDKNPNNLEEAHHQFSEIRTAYEVLSDPQERAWYDSHKSSILNDEDIVEEEDGGGGVSHIPSISTEEILRYFNPGMYTQVDDSVSGFYAIVSRVFERLAREEIQHGKYQGIEEFNKYKDDENNVYVINVEFLKYPLFGNSHSLNQDIREFYQVWSNFATCKTFNWKHEYRYSQAPDRRTRRLMERENKKIRDEARKQYNETVRKYVAFIKKRDPRYKIAMEELSKLQRKKQADDMVRQVRNLKRLEKLKANSEYEEQSWQKLNEEEEQDLNRIILEEYNEEALGSSFDDDDDDDDDDDVLTDSEFEEYESNPEEEIHEFECIVCDKILKNEQQFKIHEESKKHKKAVRQMKWEMRQEGIELGIDDDDNEGQNGDEFETAESEFEETSEDENELSESSGSSDAREENLMHKVEEVQENAKVLKSENRINGTTQAVESERATDESKNNLEEELAKLMVGSKLEDSDDDWNIGNNKKEKKKNKKKTKINNKSSRESTPSKQNTSTSRSACTSTSGMEKCTVCGQSFSSRNQLFNHVKSENHVAFSKPSIKSSKAKKKRK</sequence>
<dbReference type="SMART" id="SM00271">
    <property type="entry name" value="DnaJ"/>
    <property type="match status" value="1"/>
</dbReference>
<evidence type="ECO:0000313" key="9">
    <source>
        <dbReference type="Proteomes" id="UP001202479"/>
    </source>
</evidence>
<comment type="caution">
    <text evidence="8">The sequence shown here is derived from an EMBL/GenBank/DDBJ whole genome shotgun (WGS) entry which is preliminary data.</text>
</comment>
<feature type="compositionally biased region" description="Acidic residues" evidence="5">
    <location>
        <begin position="394"/>
        <end position="425"/>
    </location>
</feature>
<dbReference type="FunFam" id="1.10.287.110:FF:000046">
    <property type="entry name" value="dnaJ homolog subfamily C member 21"/>
    <property type="match status" value="1"/>
</dbReference>
<dbReference type="SMART" id="SM00355">
    <property type="entry name" value="ZnF_C2H2"/>
    <property type="match status" value="2"/>
</dbReference>
<dbReference type="PROSITE" id="PS00636">
    <property type="entry name" value="DNAJ_1"/>
    <property type="match status" value="1"/>
</dbReference>
<evidence type="ECO:0000256" key="1">
    <source>
        <dbReference type="ARBA" id="ARBA00022723"/>
    </source>
</evidence>
<dbReference type="InterPro" id="IPR036236">
    <property type="entry name" value="Znf_C2H2_sf"/>
</dbReference>
<evidence type="ECO:0008006" key="10">
    <source>
        <dbReference type="Google" id="ProtNLM"/>
    </source>
</evidence>
<dbReference type="Pfam" id="PF00226">
    <property type="entry name" value="DnaJ"/>
    <property type="match status" value="1"/>
</dbReference>
<feature type="domain" description="J" evidence="6">
    <location>
        <begin position="4"/>
        <end position="70"/>
    </location>
</feature>
<dbReference type="GO" id="GO:0003676">
    <property type="term" value="F:nucleic acid binding"/>
    <property type="evidence" value="ECO:0007669"/>
    <property type="project" value="InterPro"/>
</dbReference>
<dbReference type="InterPro" id="IPR051964">
    <property type="entry name" value="Chaperone_stress_response"/>
</dbReference>
<dbReference type="InterPro" id="IPR013087">
    <property type="entry name" value="Znf_C2H2_type"/>
</dbReference>
<proteinExistence type="predicted"/>
<feature type="compositionally biased region" description="Basic residues" evidence="5">
    <location>
        <begin position="506"/>
        <end position="517"/>
    </location>
</feature>
<dbReference type="CDD" id="cd06257">
    <property type="entry name" value="DnaJ"/>
    <property type="match status" value="1"/>
</dbReference>
<evidence type="ECO:0000256" key="4">
    <source>
        <dbReference type="PROSITE-ProRule" id="PRU00042"/>
    </source>
</evidence>
<keyword evidence="3" id="KW-0862">Zinc</keyword>
<evidence type="ECO:0000256" key="3">
    <source>
        <dbReference type="ARBA" id="ARBA00022833"/>
    </source>
</evidence>
<feature type="compositionally biased region" description="Basic and acidic residues" evidence="5">
    <location>
        <begin position="467"/>
        <end position="484"/>
    </location>
</feature>
<dbReference type="PANTHER" id="PTHR44029:SF1">
    <property type="entry name" value="DNAJ HOMOLOG SUBFAMILY C MEMBER 21"/>
    <property type="match status" value="1"/>
</dbReference>
<feature type="region of interest" description="Disordered" evidence="5">
    <location>
        <begin position="568"/>
        <end position="588"/>
    </location>
</feature>
<dbReference type="PRINTS" id="PR00625">
    <property type="entry name" value="JDOMAIN"/>
</dbReference>
<dbReference type="InterPro" id="IPR036869">
    <property type="entry name" value="J_dom_sf"/>
</dbReference>
<dbReference type="PANTHER" id="PTHR44029">
    <property type="entry name" value="DNAJ HOMOLOG SUBFAMILY C MEMBER 21"/>
    <property type="match status" value="1"/>
</dbReference>
<evidence type="ECO:0000259" key="7">
    <source>
        <dbReference type="PROSITE" id="PS50157"/>
    </source>
</evidence>
<dbReference type="GO" id="GO:0008270">
    <property type="term" value="F:zinc ion binding"/>
    <property type="evidence" value="ECO:0007669"/>
    <property type="project" value="UniProtKB-KW"/>
</dbReference>
<dbReference type="Pfam" id="PF13894">
    <property type="entry name" value="zf-C2H2_4"/>
    <property type="match status" value="1"/>
</dbReference>
<protein>
    <recommendedName>
        <fullName evidence="10">J protein JJJ1</fullName>
    </recommendedName>
</protein>
<name>A0AAI9WY05_9ASCO</name>
<feature type="compositionally biased region" description="Low complexity" evidence="5">
    <location>
        <begin position="532"/>
        <end position="543"/>
    </location>
</feature>
<feature type="region of interest" description="Disordered" evidence="5">
    <location>
        <begin position="392"/>
        <end position="546"/>
    </location>
</feature>
<reference evidence="8" key="1">
    <citation type="journal article" date="2022" name="DNA Res.">
        <title>Genome analysis of five recently described species of the CUG-Ser clade uncovers Candida theae as a new hybrid lineage with pathogenic potential in the Candida parapsilosis species complex.</title>
        <authorList>
            <person name="Mixao V."/>
            <person name="Del Olmo V."/>
            <person name="Hegedusova E."/>
            <person name="Saus E."/>
            <person name="Pryszcz L."/>
            <person name="Cillingova A."/>
            <person name="Nosek J."/>
            <person name="Gabaldon T."/>
        </authorList>
    </citation>
    <scope>NUCLEOTIDE SEQUENCE</scope>
    <source>
        <strain evidence="8">CBS 10844</strain>
    </source>
</reference>
<evidence type="ECO:0000256" key="5">
    <source>
        <dbReference type="SAM" id="MobiDB-lite"/>
    </source>
</evidence>
<dbReference type="PROSITE" id="PS50157">
    <property type="entry name" value="ZINC_FINGER_C2H2_2"/>
    <property type="match status" value="1"/>
</dbReference>
<dbReference type="PROSITE" id="PS50076">
    <property type="entry name" value="DNAJ_2"/>
    <property type="match status" value="1"/>
</dbReference>
<dbReference type="EMBL" id="JAHUZD010000074">
    <property type="protein sequence ID" value="KAI3404866.2"/>
    <property type="molecule type" value="Genomic_DNA"/>
</dbReference>
<dbReference type="Gene3D" id="3.30.160.60">
    <property type="entry name" value="Classic Zinc Finger"/>
    <property type="match status" value="1"/>
</dbReference>
<dbReference type="InterPro" id="IPR001623">
    <property type="entry name" value="DnaJ_domain"/>
</dbReference>
<dbReference type="RefSeq" id="XP_049180611.1">
    <property type="nucleotide sequence ID" value="XM_049323605.1"/>
</dbReference>